<organism evidence="3 4">
    <name type="scientific">Pseudonocardia autotrophica</name>
    <name type="common">Amycolata autotrophica</name>
    <name type="synonym">Nocardia autotrophica</name>
    <dbReference type="NCBI Taxonomy" id="2074"/>
    <lineage>
        <taxon>Bacteria</taxon>
        <taxon>Bacillati</taxon>
        <taxon>Actinomycetota</taxon>
        <taxon>Actinomycetes</taxon>
        <taxon>Pseudonocardiales</taxon>
        <taxon>Pseudonocardiaceae</taxon>
        <taxon>Pseudonocardia</taxon>
    </lineage>
</organism>
<evidence type="ECO:0000313" key="3">
    <source>
        <dbReference type="EMBL" id="OSY36842.1"/>
    </source>
</evidence>
<feature type="signal peptide" evidence="2">
    <location>
        <begin position="1"/>
        <end position="24"/>
    </location>
</feature>
<keyword evidence="1" id="KW-1133">Transmembrane helix</keyword>
<name>A0A1Y2MNU3_PSEAH</name>
<keyword evidence="1" id="KW-0812">Transmembrane</keyword>
<protein>
    <submittedName>
        <fullName evidence="3">Uncharacterized protein</fullName>
    </submittedName>
</protein>
<gene>
    <name evidence="3" type="ORF">BG845_05114</name>
</gene>
<dbReference type="Proteomes" id="UP000194360">
    <property type="component" value="Unassembled WGS sequence"/>
</dbReference>
<comment type="caution">
    <text evidence="3">The sequence shown here is derived from an EMBL/GenBank/DDBJ whole genome shotgun (WGS) entry which is preliminary data.</text>
</comment>
<evidence type="ECO:0000256" key="1">
    <source>
        <dbReference type="SAM" id="Phobius"/>
    </source>
</evidence>
<keyword evidence="4" id="KW-1185">Reference proteome</keyword>
<feature type="transmembrane region" description="Helical" evidence="1">
    <location>
        <begin position="345"/>
        <end position="368"/>
    </location>
</feature>
<feature type="chain" id="PRO_5013118982" evidence="2">
    <location>
        <begin position="25"/>
        <end position="374"/>
    </location>
</feature>
<evidence type="ECO:0000313" key="4">
    <source>
        <dbReference type="Proteomes" id="UP000194360"/>
    </source>
</evidence>
<dbReference type="EMBL" id="MIGB01000035">
    <property type="protein sequence ID" value="OSY36842.1"/>
    <property type="molecule type" value="Genomic_DNA"/>
</dbReference>
<accession>A0A1Y2MNU3</accession>
<keyword evidence="2" id="KW-0732">Signal</keyword>
<dbReference type="AlphaFoldDB" id="A0A1Y2MNU3"/>
<proteinExistence type="predicted"/>
<evidence type="ECO:0000256" key="2">
    <source>
        <dbReference type="SAM" id="SignalP"/>
    </source>
</evidence>
<reference evidence="3 4" key="1">
    <citation type="submission" date="2016-09" db="EMBL/GenBank/DDBJ databases">
        <title>Pseudonocardia autotrophica DSM535, a candidate organism with high potential of specific P450 cytochromes.</title>
        <authorList>
            <person name="Grumaz C."/>
            <person name="Vainshtein Y."/>
            <person name="Kirstahler P."/>
            <person name="Sohn K."/>
        </authorList>
    </citation>
    <scope>NUCLEOTIDE SEQUENCE [LARGE SCALE GENOMIC DNA]</scope>
    <source>
        <strain evidence="3 4">DSM 535</strain>
    </source>
</reference>
<sequence length="374" mass="37788">MVFRRVAAPLVAATLGLVPATAAAATPSAAAQARAVPGPSAAAPPVAEPQPVCTIDDPRLAELSGLVTEGAPGERPQRYHAIVDGGGTAQVFTLDPAGCAVTGERSAPVRVTDVEDLGRSPDGDLWLADIGDNTARRESVRLVVLPVDRPPRTYDLVYPDGPRDAEAVLVADDGTPLIVDKTSGAAGLYRPAEPLAEGRPLELERVTDVVLPYSATAGGPLGAIGTRTITGGAVGPPDADGGRAAALRTYTDAWLFPLPDGPVTGDVLVEALRGAPLQVPLPGEAQGEAVALDGRGALHSGTETRGLAPAGIRTVPGAVAAATAPAAPVRAQPAEAPDARSFPPWLPAVAGMAVVVGVLLAGVGAMALHGRRRR</sequence>
<dbReference type="STRING" id="2074.BG845_05114"/>
<keyword evidence="1" id="KW-0472">Membrane</keyword>